<gene>
    <name evidence="1" type="ORF">SAMN06295984_1747</name>
</gene>
<name>A0A1Y6FPY9_9SPHN</name>
<evidence type="ECO:0000313" key="2">
    <source>
        <dbReference type="Proteomes" id="UP000194469"/>
    </source>
</evidence>
<protein>
    <submittedName>
        <fullName evidence="1">Uncharacterized protein</fullName>
    </submittedName>
</protein>
<sequence length="270" mass="29989">MKQGEKRSPRPGKTAFATLVRASAPAPVTMPMTHVTDAYRFRDIMAGGALAPAPCRIFGSELVYLFYGRPAYRATAEMESNGSDAYWPICFVLEPGAVTPARIYPFDSGAFHHGRFKAFMHHQMIKEDFELEIDPSSPGRLLRLFWRDEKSYFNADGASDFVPDPIDFETKAYRDLISYRGRGNFDERGSAIEIQSEAPVTLKGNTIAVILPSEFATDAIVARIEQDFGALALPFDVVRRHGPTEAVGQIYTIVRDLLGGAKKDGRGKCW</sequence>
<dbReference type="AlphaFoldDB" id="A0A1Y6FPY9"/>
<accession>A0A1Y6FPY9</accession>
<dbReference type="Proteomes" id="UP000194469">
    <property type="component" value="Unassembled WGS sequence"/>
</dbReference>
<dbReference type="RefSeq" id="WP_381454176.1">
    <property type="nucleotide sequence ID" value="NZ_JBHUNO010000001.1"/>
</dbReference>
<keyword evidence="2" id="KW-1185">Reference proteome</keyword>
<reference evidence="2" key="1">
    <citation type="submission" date="2017-04" db="EMBL/GenBank/DDBJ databases">
        <authorList>
            <person name="Varghese N."/>
            <person name="Submissions S."/>
        </authorList>
    </citation>
    <scope>NUCLEOTIDE SEQUENCE [LARGE SCALE GENOMIC DNA]</scope>
    <source>
        <strain evidence="2">UI2</strain>
    </source>
</reference>
<proteinExistence type="predicted"/>
<evidence type="ECO:0000313" key="1">
    <source>
        <dbReference type="EMBL" id="SMQ76306.1"/>
    </source>
</evidence>
<dbReference type="EMBL" id="FXWL01000002">
    <property type="protein sequence ID" value="SMQ76306.1"/>
    <property type="molecule type" value="Genomic_DNA"/>
</dbReference>
<organism evidence="1 2">
    <name type="scientific">Sphingopyxis terrae subsp. ummariensis</name>
    <dbReference type="NCBI Taxonomy" id="429001"/>
    <lineage>
        <taxon>Bacteria</taxon>
        <taxon>Pseudomonadati</taxon>
        <taxon>Pseudomonadota</taxon>
        <taxon>Alphaproteobacteria</taxon>
        <taxon>Sphingomonadales</taxon>
        <taxon>Sphingomonadaceae</taxon>
        <taxon>Sphingopyxis</taxon>
    </lineage>
</organism>